<dbReference type="AlphaFoldDB" id="A0A1M5Y0Z9"/>
<evidence type="ECO:0000313" key="2">
    <source>
        <dbReference type="Proteomes" id="UP000189796"/>
    </source>
</evidence>
<organism evidence="1 2">
    <name type="scientific">Bradyrhizobium erythrophlei</name>
    <dbReference type="NCBI Taxonomy" id="1437360"/>
    <lineage>
        <taxon>Bacteria</taxon>
        <taxon>Pseudomonadati</taxon>
        <taxon>Pseudomonadota</taxon>
        <taxon>Alphaproteobacteria</taxon>
        <taxon>Hyphomicrobiales</taxon>
        <taxon>Nitrobacteraceae</taxon>
        <taxon>Bradyrhizobium</taxon>
    </lineage>
</organism>
<accession>A0A1M5Y0Z9</accession>
<gene>
    <name evidence="1" type="ORF">SAMN05443248_7821</name>
</gene>
<protein>
    <submittedName>
        <fullName evidence="1">Uncharacterized protein</fullName>
    </submittedName>
</protein>
<name>A0A1M5Y0Z9_9BRAD</name>
<proteinExistence type="predicted"/>
<reference evidence="1 2" key="1">
    <citation type="submission" date="2016-11" db="EMBL/GenBank/DDBJ databases">
        <authorList>
            <person name="Jaros S."/>
            <person name="Januszkiewicz K."/>
            <person name="Wedrychowicz H."/>
        </authorList>
    </citation>
    <scope>NUCLEOTIDE SEQUENCE [LARGE SCALE GENOMIC DNA]</scope>
    <source>
        <strain evidence="1 2">GAS138</strain>
    </source>
</reference>
<evidence type="ECO:0000313" key="1">
    <source>
        <dbReference type="EMBL" id="SHI05745.1"/>
    </source>
</evidence>
<dbReference type="Proteomes" id="UP000189796">
    <property type="component" value="Chromosome I"/>
</dbReference>
<sequence length="80" mass="9190">MGRPRERVCLQDGLRLDLNRLTRWGFIKPGANIGCRGITWPHSYWGEVATGTISANMSGKYEGWFRIQLGSLDHWIMPTR</sequence>
<dbReference type="EMBL" id="LT670817">
    <property type="protein sequence ID" value="SHI05745.1"/>
    <property type="molecule type" value="Genomic_DNA"/>
</dbReference>